<name>A0A420WIX5_9PROT</name>
<feature type="domain" description="Poly-beta-hydroxybutyrate polymerase N-terminal" evidence="3">
    <location>
        <begin position="74"/>
        <end position="243"/>
    </location>
</feature>
<reference evidence="4 5" key="1">
    <citation type="submission" date="2018-10" db="EMBL/GenBank/DDBJ databases">
        <title>Genomic Encyclopedia of Type Strains, Phase IV (KMG-IV): sequencing the most valuable type-strain genomes for metagenomic binning, comparative biology and taxonomic classification.</title>
        <authorList>
            <person name="Goeker M."/>
        </authorList>
    </citation>
    <scope>NUCLEOTIDE SEQUENCE [LARGE SCALE GENOMIC DNA]</scope>
    <source>
        <strain evidence="4 5">DSM 22008</strain>
    </source>
</reference>
<accession>A0A420WIX5</accession>
<dbReference type="PANTHER" id="PTHR36837:SF5">
    <property type="entry name" value="POLY-3-HYDROXYBUTYRATE SYNTHASE"/>
    <property type="match status" value="1"/>
</dbReference>
<dbReference type="Pfam" id="PF07167">
    <property type="entry name" value="PhaC_N"/>
    <property type="match status" value="1"/>
</dbReference>
<dbReference type="InterPro" id="IPR051321">
    <property type="entry name" value="PHA/PHB_synthase"/>
</dbReference>
<evidence type="ECO:0000256" key="2">
    <source>
        <dbReference type="ARBA" id="ARBA00023315"/>
    </source>
</evidence>
<evidence type="ECO:0000259" key="3">
    <source>
        <dbReference type="Pfam" id="PF07167"/>
    </source>
</evidence>
<evidence type="ECO:0000256" key="1">
    <source>
        <dbReference type="ARBA" id="ARBA00022679"/>
    </source>
</evidence>
<dbReference type="InterPro" id="IPR029058">
    <property type="entry name" value="AB_hydrolase_fold"/>
</dbReference>
<sequence length="559" mass="62377">MATKPTKIGKQAAQSTTAVNSLVGFRRSEIVKSLGMMAGYAAKQPKPLAKHIKNYAGELLDIVKGSSELAPHPRDRRFQDTTWATNGLYKRGLQSWLAMKRELDGWIEDSRMHPADQTRARFVTGLITDALAPTNTLLGNPTAMKRLFETGGASLFKGLQNAYDDLRNNGGMPSQVDGRPFKVGENLANSKGAVVFKTEMLEIIQYQPKTEQVYKTPLMVIPPQINKFYATDLTPDKSMVRFLTSQGYQVFAISWRNPTRQHAHWGLEEYVTALIEASDAVLKISRSPRLNVTGACSGGITMALFLSELAARGDNRVNASTVMVSVLDGKKSDSEIGLFVTDAAIEGARRHSRKKGILTGGELGRSFAWMRPNDLIWNYVVNNYLLGESPPPFDVLYWNNDGTNLPAQLHSDYLDIFQDRRFRPDKTVEFMGNNIDLNAVTQDCFMVAGITDHITPWKACYRNIRLFGGEVEFILSNSGHLQSLLNPPGNPKALYYTNAEHPPRADRWLEGAKPVNESWWLRWNEWLSVRSGEMKAAPKSLGNKAYPPLSQAPGEYVFT</sequence>
<organism evidence="4 5">
    <name type="scientific">Litorimonas taeanensis</name>
    <dbReference type="NCBI Taxonomy" id="568099"/>
    <lineage>
        <taxon>Bacteria</taxon>
        <taxon>Pseudomonadati</taxon>
        <taxon>Pseudomonadota</taxon>
        <taxon>Alphaproteobacteria</taxon>
        <taxon>Maricaulales</taxon>
        <taxon>Robiginitomaculaceae</taxon>
    </lineage>
</organism>
<dbReference type="SUPFAM" id="SSF53474">
    <property type="entry name" value="alpha/beta-Hydrolases"/>
    <property type="match status" value="1"/>
</dbReference>
<dbReference type="RefSeq" id="WP_121098797.1">
    <property type="nucleotide sequence ID" value="NZ_RBII01000001.1"/>
</dbReference>
<dbReference type="Gene3D" id="3.40.50.1820">
    <property type="entry name" value="alpha/beta hydrolase"/>
    <property type="match status" value="1"/>
</dbReference>
<dbReference type="Proteomes" id="UP000282211">
    <property type="component" value="Unassembled WGS sequence"/>
</dbReference>
<keyword evidence="1" id="KW-0808">Transferase</keyword>
<comment type="caution">
    <text evidence="4">The sequence shown here is derived from an EMBL/GenBank/DDBJ whole genome shotgun (WGS) entry which is preliminary data.</text>
</comment>
<dbReference type="InterPro" id="IPR010941">
    <property type="entry name" value="PhaC_N"/>
</dbReference>
<dbReference type="EMBL" id="RBII01000001">
    <property type="protein sequence ID" value="RKQ70984.1"/>
    <property type="molecule type" value="Genomic_DNA"/>
</dbReference>
<keyword evidence="5" id="KW-1185">Reference proteome</keyword>
<evidence type="ECO:0000313" key="5">
    <source>
        <dbReference type="Proteomes" id="UP000282211"/>
    </source>
</evidence>
<evidence type="ECO:0000313" key="4">
    <source>
        <dbReference type="EMBL" id="RKQ70984.1"/>
    </source>
</evidence>
<dbReference type="OrthoDB" id="7208816at2"/>
<dbReference type="AlphaFoldDB" id="A0A420WIX5"/>
<dbReference type="PANTHER" id="PTHR36837">
    <property type="entry name" value="POLY(3-HYDROXYALKANOATE) POLYMERASE SUBUNIT PHAC"/>
    <property type="match status" value="1"/>
</dbReference>
<dbReference type="InParanoid" id="A0A420WIX5"/>
<gene>
    <name evidence="4" type="ORF">DES40_0291</name>
</gene>
<dbReference type="GO" id="GO:0042619">
    <property type="term" value="P:poly-hydroxybutyrate biosynthetic process"/>
    <property type="evidence" value="ECO:0007669"/>
    <property type="project" value="InterPro"/>
</dbReference>
<keyword evidence="2" id="KW-0012">Acyltransferase</keyword>
<dbReference type="GO" id="GO:0016746">
    <property type="term" value="F:acyltransferase activity"/>
    <property type="evidence" value="ECO:0007669"/>
    <property type="project" value="UniProtKB-KW"/>
</dbReference>
<protein>
    <submittedName>
        <fullName evidence="4">Polyhydroxyalkanoate synthase</fullName>
    </submittedName>
</protein>
<proteinExistence type="predicted"/>